<sequence length="259" mass="28174">MGTPHDITQQQAVHELNELRQRGELLTVDDVTMQQRGDAANTAEFVCDAASAMTGPKKSAQEVPQKTQMLIQPSKPGMILPKTKPLTIDPMIHKVAWNNVILMNLLATFDSTGSGVTQAVQKPNGKRQALLLPRGEPFVLDAMMTAAGEGQSVKKVRKEPAMAADATGGAAGGGMGTQLPMLLSKAVNTILFYRLHDRSPCTSCSSQLRFSLLVIMVHAAFGLQERNYIGLFIQTKNDRHLNEWKALKPVTGMHDGAFR</sequence>
<evidence type="ECO:0000313" key="2">
    <source>
        <dbReference type="Proteomes" id="UP000664859"/>
    </source>
</evidence>
<dbReference type="EMBL" id="JAFCMP010000401">
    <property type="protein sequence ID" value="KAG5180279.1"/>
    <property type="molecule type" value="Genomic_DNA"/>
</dbReference>
<reference evidence="1" key="1">
    <citation type="submission" date="2021-02" db="EMBL/GenBank/DDBJ databases">
        <title>First Annotated Genome of the Yellow-green Alga Tribonema minus.</title>
        <authorList>
            <person name="Mahan K.M."/>
        </authorList>
    </citation>
    <scope>NUCLEOTIDE SEQUENCE</scope>
    <source>
        <strain evidence="1">UTEX B ZZ1240</strain>
    </source>
</reference>
<dbReference type="Proteomes" id="UP000664859">
    <property type="component" value="Unassembled WGS sequence"/>
</dbReference>
<organism evidence="1 2">
    <name type="scientific">Tribonema minus</name>
    <dbReference type="NCBI Taxonomy" id="303371"/>
    <lineage>
        <taxon>Eukaryota</taxon>
        <taxon>Sar</taxon>
        <taxon>Stramenopiles</taxon>
        <taxon>Ochrophyta</taxon>
        <taxon>PX clade</taxon>
        <taxon>Xanthophyceae</taxon>
        <taxon>Tribonematales</taxon>
        <taxon>Tribonemataceae</taxon>
        <taxon>Tribonema</taxon>
    </lineage>
</organism>
<dbReference type="AlphaFoldDB" id="A0A836CC43"/>
<accession>A0A836CC43</accession>
<comment type="caution">
    <text evidence="1">The sequence shown here is derived from an EMBL/GenBank/DDBJ whole genome shotgun (WGS) entry which is preliminary data.</text>
</comment>
<protein>
    <submittedName>
        <fullName evidence="1">Uncharacterized protein</fullName>
    </submittedName>
</protein>
<gene>
    <name evidence="1" type="ORF">JKP88DRAFT_263972</name>
</gene>
<evidence type="ECO:0000313" key="1">
    <source>
        <dbReference type="EMBL" id="KAG5180279.1"/>
    </source>
</evidence>
<keyword evidence="2" id="KW-1185">Reference proteome</keyword>
<name>A0A836CC43_9STRA</name>
<proteinExistence type="predicted"/>